<dbReference type="GO" id="GO:1990204">
    <property type="term" value="C:oxidoreductase complex"/>
    <property type="evidence" value="ECO:0007669"/>
    <property type="project" value="UniProtKB-ARBA"/>
</dbReference>
<dbReference type="SMART" id="SM00926">
    <property type="entry name" value="Molybdop_Fe4S4"/>
    <property type="match status" value="1"/>
</dbReference>
<dbReference type="Pfam" id="PF00384">
    <property type="entry name" value="Molybdopterin"/>
    <property type="match status" value="1"/>
</dbReference>
<sequence length="920" mass="101079">MSIQNNSSVKVIQTTCPYCGVGCGIDVEVKALSLVGSAAHPANFGRLCVKGAHLLETISPEGRLLQPAINGQTASWDEATTLVALKLQQTIAEYGPDSVAFYVSGQLLTEDYYVANKLMKGFVGSANIDTNSRLCMSSAVAGYKRAFGADVVPCSYEDIDQTELLVLIGSNAAWTHPVLFQRMEQAKKSNPAMKIVVVDPRTTASTAQSDLDLHIKSGTDTILFNGLLNYLKQKEAIDRCFVLENTDFADAAFDAAEPYSPEKVSELCDVEYAKVLCFFEWFAASTSAISFYSMGINQSVSGVDNANAIINCHLATGKIGKPGSGPFSITGQPNAMGGREVGGLANMLAAHMEIENKQHNALVERFWSAENMVKTNGLKAVDMFEKLHKGDIKFIWIMATNPVVSMPNRQKIEEALLGCDTVVVSDTVSKNDTLKFANIVLPATGWSEKDGTVTNSERRISRQRAIFSPTGQARHDWQIICDVAAKMGYQKAFAFTHVSQIFAEHAQLTAFENNGERALDLSALADLTKQQYDVLQPIQWPVNKANPKGSSRMFMDNKFFTDNRKAKFVAILPKPPEQVTCKAFPLVLNTGRVRDQWHTMTRTGNAARLHQHTAQAQLSIHPTDAAILCLHEGDLVSLRAQHSPLPVILPTLISKNQREGELFAPIHWSKTWSSHVNITSLFTDANDKISGQPELKHAAVSLKKTAVKAQGSLFVSHEWPELLLNKICDYWVKIKLENGYHYHIALLGAFERQSVAEAKNTPDTSEPISLSNWYAQISAHIIQDSEIQTLTSASQLIAVNIDQEALSMLVVLHMHGKNAVNDVLEYQIDANWLSTLLGKDVVFASDIRDLLRNCPAEEFTQGRLICSCFSVREKTISDAISRGCNTVDNLGKQLKCGTNCGSCKSELSSLIKVTQMEEPK</sequence>
<dbReference type="Gene3D" id="2.40.40.20">
    <property type="match status" value="1"/>
</dbReference>
<dbReference type="GO" id="GO:0016491">
    <property type="term" value="F:oxidoreductase activity"/>
    <property type="evidence" value="ECO:0007669"/>
    <property type="project" value="UniProtKB-KW"/>
</dbReference>
<keyword evidence="5" id="KW-0500">Molybdenum</keyword>
<dbReference type="GO" id="GO:0016020">
    <property type="term" value="C:membrane"/>
    <property type="evidence" value="ECO:0007669"/>
    <property type="project" value="TreeGrafter"/>
</dbReference>
<dbReference type="Pfam" id="PF04324">
    <property type="entry name" value="Fer2_BFD"/>
    <property type="match status" value="1"/>
</dbReference>
<name>K7A532_9ALTE</name>
<dbReference type="InterPro" id="IPR009010">
    <property type="entry name" value="Asp_de-COase-like_dom_sf"/>
</dbReference>
<dbReference type="Gene3D" id="3.40.50.740">
    <property type="match status" value="1"/>
</dbReference>
<gene>
    <name evidence="12" type="primary">narB</name>
    <name evidence="12" type="ORF">GPAL_3760</name>
</gene>
<evidence type="ECO:0000256" key="7">
    <source>
        <dbReference type="ARBA" id="ARBA00023002"/>
    </source>
</evidence>
<evidence type="ECO:0000259" key="11">
    <source>
        <dbReference type="PROSITE" id="PS51669"/>
    </source>
</evidence>
<comment type="cofactor">
    <cofactor evidence="2">
        <name>[4Fe-4S] cluster</name>
        <dbReference type="ChEBI" id="CHEBI:49883"/>
    </cofactor>
</comment>
<dbReference type="GO" id="GO:0045333">
    <property type="term" value="P:cellular respiration"/>
    <property type="evidence" value="ECO:0007669"/>
    <property type="project" value="UniProtKB-ARBA"/>
</dbReference>
<proteinExistence type="inferred from homology"/>
<keyword evidence="6" id="KW-0479">Metal-binding</keyword>
<evidence type="ECO:0000256" key="4">
    <source>
        <dbReference type="ARBA" id="ARBA00022485"/>
    </source>
</evidence>
<evidence type="ECO:0000256" key="5">
    <source>
        <dbReference type="ARBA" id="ARBA00022505"/>
    </source>
</evidence>
<dbReference type="InterPro" id="IPR050123">
    <property type="entry name" value="Prok_molybdopt-oxidoreductase"/>
</dbReference>
<dbReference type="InterPro" id="IPR006657">
    <property type="entry name" value="MoPterin_dinucl-bd_dom"/>
</dbReference>
<dbReference type="InterPro" id="IPR006656">
    <property type="entry name" value="Mopterin_OxRdtase"/>
</dbReference>
<dbReference type="InterPro" id="IPR041957">
    <property type="entry name" value="CT_Nitrate-R-NapA-like"/>
</dbReference>
<evidence type="ECO:0000256" key="8">
    <source>
        <dbReference type="ARBA" id="ARBA00023004"/>
    </source>
</evidence>
<keyword evidence="13" id="KW-1185">Reference proteome</keyword>
<dbReference type="PANTHER" id="PTHR43105:SF9">
    <property type="entry name" value="NADPH-FE(3+) OXIDOREDUCTASE SUBUNIT ALPHA"/>
    <property type="match status" value="1"/>
</dbReference>
<keyword evidence="7" id="KW-0560">Oxidoreductase</keyword>
<dbReference type="InterPro" id="IPR007419">
    <property type="entry name" value="BFD-like_2Fe2S-bd_dom"/>
</dbReference>
<dbReference type="Gene3D" id="2.20.25.90">
    <property type="entry name" value="ADC-like domains"/>
    <property type="match status" value="1"/>
</dbReference>
<dbReference type="PANTHER" id="PTHR43105">
    <property type="entry name" value="RESPIRATORY NITRATE REDUCTASE"/>
    <property type="match status" value="1"/>
</dbReference>
<reference evidence="13" key="1">
    <citation type="journal article" date="2014" name="Environ. Microbiol.">
        <title>Comparative genomics of the marine bacterial genus Glaciecola reveals the high degree of genomic diversity and genomic characteristic for cold adaptation.</title>
        <authorList>
            <person name="Qin Q.L."/>
            <person name="Xie B.B."/>
            <person name="Yu Y."/>
            <person name="Shu Y.L."/>
            <person name="Rong J.C."/>
            <person name="Zhang Y.J."/>
            <person name="Zhao D.L."/>
            <person name="Chen X.L."/>
            <person name="Zhang X.Y."/>
            <person name="Chen B."/>
            <person name="Zhou B.C."/>
            <person name="Zhang Y.Z."/>
        </authorList>
    </citation>
    <scope>NUCLEOTIDE SEQUENCE [LARGE SCALE GENOMIC DNA]</scope>
    <source>
        <strain evidence="13">ACAM 615</strain>
    </source>
</reference>
<comment type="cofactor">
    <cofactor evidence="1">
        <name>Mo-bis(molybdopterin guanine dinucleotide)</name>
        <dbReference type="ChEBI" id="CHEBI:60539"/>
    </cofactor>
</comment>
<dbReference type="OrthoDB" id="9810782at2"/>
<evidence type="ECO:0000256" key="2">
    <source>
        <dbReference type="ARBA" id="ARBA00001966"/>
    </source>
</evidence>
<keyword evidence="9" id="KW-0411">Iron-sulfur</keyword>
<dbReference type="InterPro" id="IPR006963">
    <property type="entry name" value="Mopterin_OxRdtase_4Fe-4S_dom"/>
</dbReference>
<comment type="caution">
    <text evidence="12">The sequence shown here is derived from an EMBL/GenBank/DDBJ whole genome shotgun (WGS) entry which is preliminary data.</text>
</comment>
<evidence type="ECO:0000256" key="6">
    <source>
        <dbReference type="ARBA" id="ARBA00022723"/>
    </source>
</evidence>
<organism evidence="12 13">
    <name type="scientific">Brumicola pallidula DSM 14239 = ACAM 615</name>
    <dbReference type="NCBI Taxonomy" id="1121922"/>
    <lineage>
        <taxon>Bacteria</taxon>
        <taxon>Pseudomonadati</taxon>
        <taxon>Pseudomonadota</taxon>
        <taxon>Gammaproteobacteria</taxon>
        <taxon>Alteromonadales</taxon>
        <taxon>Alteromonadaceae</taxon>
        <taxon>Brumicola</taxon>
    </lineage>
</organism>
<evidence type="ECO:0000256" key="9">
    <source>
        <dbReference type="ARBA" id="ARBA00023014"/>
    </source>
</evidence>
<keyword evidence="4" id="KW-0004">4Fe-4S</keyword>
<dbReference type="CDD" id="cd02791">
    <property type="entry name" value="MopB_CT_Nitrate-R-NapA-like"/>
    <property type="match status" value="1"/>
</dbReference>
<protein>
    <submittedName>
        <fullName evidence="12">Nitrate reductase</fullName>
    </submittedName>
</protein>
<dbReference type="CDD" id="cd02754">
    <property type="entry name" value="MopB_Nitrate-R-NapA-like"/>
    <property type="match status" value="1"/>
</dbReference>
<dbReference type="EMBL" id="BAEQ01000065">
    <property type="protein sequence ID" value="GAC30600.1"/>
    <property type="molecule type" value="Genomic_DNA"/>
</dbReference>
<dbReference type="SUPFAM" id="SSF50692">
    <property type="entry name" value="ADC-like"/>
    <property type="match status" value="1"/>
</dbReference>
<dbReference type="GO" id="GO:0042128">
    <property type="term" value="P:nitrate assimilation"/>
    <property type="evidence" value="ECO:0007669"/>
    <property type="project" value="UniProtKB-KW"/>
</dbReference>
<dbReference type="GO" id="GO:0051539">
    <property type="term" value="F:4 iron, 4 sulfur cluster binding"/>
    <property type="evidence" value="ECO:0007669"/>
    <property type="project" value="UniProtKB-KW"/>
</dbReference>
<dbReference type="Gene3D" id="1.10.10.1100">
    <property type="entry name" value="BFD-like [2Fe-2S]-binding domain"/>
    <property type="match status" value="1"/>
</dbReference>
<dbReference type="SUPFAM" id="SSF53706">
    <property type="entry name" value="Formate dehydrogenase/DMSO reductase, domains 1-3"/>
    <property type="match status" value="1"/>
</dbReference>
<dbReference type="Proteomes" id="UP000006251">
    <property type="component" value="Unassembled WGS sequence"/>
</dbReference>
<dbReference type="PROSITE" id="PS51669">
    <property type="entry name" value="4FE4S_MOW_BIS_MGD"/>
    <property type="match status" value="1"/>
</dbReference>
<dbReference type="GO" id="GO:0046872">
    <property type="term" value="F:metal ion binding"/>
    <property type="evidence" value="ECO:0007669"/>
    <property type="project" value="UniProtKB-KW"/>
</dbReference>
<evidence type="ECO:0000313" key="13">
    <source>
        <dbReference type="Proteomes" id="UP000006251"/>
    </source>
</evidence>
<evidence type="ECO:0000256" key="10">
    <source>
        <dbReference type="ARBA" id="ARBA00023063"/>
    </source>
</evidence>
<dbReference type="STRING" id="1121922.GCA_000428905_03294"/>
<dbReference type="AlphaFoldDB" id="K7A532"/>
<evidence type="ECO:0000256" key="3">
    <source>
        <dbReference type="ARBA" id="ARBA00008747"/>
    </source>
</evidence>
<accession>K7A532</accession>
<dbReference type="Gene3D" id="3.40.228.10">
    <property type="entry name" value="Dimethylsulfoxide Reductase, domain 2"/>
    <property type="match status" value="1"/>
</dbReference>
<dbReference type="Pfam" id="PF01568">
    <property type="entry name" value="Molydop_binding"/>
    <property type="match status" value="1"/>
</dbReference>
<evidence type="ECO:0000313" key="12">
    <source>
        <dbReference type="EMBL" id="GAC30600.1"/>
    </source>
</evidence>
<feature type="domain" description="4Fe-4S Mo/W bis-MGD-type" evidence="11">
    <location>
        <begin position="9"/>
        <end position="62"/>
    </location>
</feature>
<evidence type="ECO:0000256" key="1">
    <source>
        <dbReference type="ARBA" id="ARBA00001942"/>
    </source>
</evidence>
<keyword evidence="8" id="KW-0408">Iron</keyword>
<dbReference type="GO" id="GO:0043546">
    <property type="term" value="F:molybdopterin cofactor binding"/>
    <property type="evidence" value="ECO:0007669"/>
    <property type="project" value="InterPro"/>
</dbReference>
<dbReference type="RefSeq" id="WP_006014980.1">
    <property type="nucleotide sequence ID" value="NZ_BAEQ01000065.1"/>
</dbReference>
<dbReference type="InterPro" id="IPR041854">
    <property type="entry name" value="BFD-like_2Fe2S-bd_dom_sf"/>
</dbReference>
<comment type="similarity">
    <text evidence="3">Belongs to the prokaryotic molybdopterin-containing oxidoreductase family. NasA/NapA/NarB subfamily.</text>
</comment>
<dbReference type="Pfam" id="PF04879">
    <property type="entry name" value="Molybdop_Fe4S4"/>
    <property type="match status" value="1"/>
</dbReference>
<keyword evidence="10" id="KW-0534">Nitrate assimilation</keyword>